<comment type="caution">
    <text evidence="3">The sequence shown here is derived from an EMBL/GenBank/DDBJ whole genome shotgun (WGS) entry which is preliminary data.</text>
</comment>
<sequence>MAALMQSVRTAGQKKLAYGLTATGAAVVRYLYGLPFALLYLFWLVYWQPEASGSLPDSNERFLLFAFLASLTQLIATALMVWLFRFRNFAIGSMYVKTEALLAALLGAVLFSESLSAMAWLSIVLGAIGIMLISSWKSAASEHGADPSHLMQWLFNPAAGTGLLAGGLFALTSLCLRQASLSLDTGFQLSAAYTLAVMVIMQSLIGIIYLSFRSASDWRSMSRQHPACVFVGLTSVMGSVGWFTAMTLQPVAYVKAVGQIEFIFTLIIAVLVFREKLTAREILGMLVIVAGVLLLLLAS</sequence>
<feature type="transmembrane region" description="Helical" evidence="1">
    <location>
        <begin position="62"/>
        <end position="82"/>
    </location>
</feature>
<feature type="transmembrane region" description="Helical" evidence="1">
    <location>
        <begin position="251"/>
        <end position="273"/>
    </location>
</feature>
<dbReference type="AlphaFoldDB" id="A0A839IKY9"/>
<feature type="transmembrane region" description="Helical" evidence="1">
    <location>
        <begin position="117"/>
        <end position="133"/>
    </location>
</feature>
<reference evidence="3 4" key="1">
    <citation type="submission" date="2020-08" db="EMBL/GenBank/DDBJ databases">
        <title>Oceanospirillum sp. nov. isolated from marine sediment.</title>
        <authorList>
            <person name="Ji X."/>
        </authorList>
    </citation>
    <scope>NUCLEOTIDE SEQUENCE [LARGE SCALE GENOMIC DNA]</scope>
    <source>
        <strain evidence="3 4">D5</strain>
    </source>
</reference>
<dbReference type="Pfam" id="PF00892">
    <property type="entry name" value="EamA"/>
    <property type="match status" value="2"/>
</dbReference>
<feature type="transmembrane region" description="Helical" evidence="1">
    <location>
        <begin position="191"/>
        <end position="212"/>
    </location>
</feature>
<dbReference type="InterPro" id="IPR037185">
    <property type="entry name" value="EmrE-like"/>
</dbReference>
<evidence type="ECO:0000313" key="3">
    <source>
        <dbReference type="EMBL" id="MBB1485370.1"/>
    </source>
</evidence>
<proteinExistence type="predicted"/>
<gene>
    <name evidence="3" type="ORF">H4O21_01895</name>
</gene>
<dbReference type="PANTHER" id="PTHR22911">
    <property type="entry name" value="ACYL-MALONYL CONDENSING ENZYME-RELATED"/>
    <property type="match status" value="1"/>
</dbReference>
<evidence type="ECO:0000256" key="1">
    <source>
        <dbReference type="SAM" id="Phobius"/>
    </source>
</evidence>
<accession>A0A839IKY9</accession>
<feature type="domain" description="EamA" evidence="2">
    <location>
        <begin position="162"/>
        <end position="296"/>
    </location>
</feature>
<feature type="transmembrane region" description="Helical" evidence="1">
    <location>
        <begin position="282"/>
        <end position="298"/>
    </location>
</feature>
<evidence type="ECO:0000313" key="4">
    <source>
        <dbReference type="Proteomes" id="UP000565262"/>
    </source>
</evidence>
<organism evidence="3 4">
    <name type="scientific">Oceanospirillum sediminis</name>
    <dbReference type="NCBI Taxonomy" id="2760088"/>
    <lineage>
        <taxon>Bacteria</taxon>
        <taxon>Pseudomonadati</taxon>
        <taxon>Pseudomonadota</taxon>
        <taxon>Gammaproteobacteria</taxon>
        <taxon>Oceanospirillales</taxon>
        <taxon>Oceanospirillaceae</taxon>
        <taxon>Oceanospirillum</taxon>
    </lineage>
</organism>
<feature type="domain" description="EamA" evidence="2">
    <location>
        <begin position="2"/>
        <end position="134"/>
    </location>
</feature>
<keyword evidence="1" id="KW-0812">Transmembrane</keyword>
<dbReference type="Proteomes" id="UP000565262">
    <property type="component" value="Unassembled WGS sequence"/>
</dbReference>
<protein>
    <submittedName>
        <fullName evidence="3">EamA family transporter</fullName>
    </submittedName>
</protein>
<dbReference type="Gene3D" id="1.10.3730.20">
    <property type="match status" value="1"/>
</dbReference>
<keyword evidence="1" id="KW-1133">Transmembrane helix</keyword>
<dbReference type="EMBL" id="JACJFM010000002">
    <property type="protein sequence ID" value="MBB1485370.1"/>
    <property type="molecule type" value="Genomic_DNA"/>
</dbReference>
<keyword evidence="1" id="KW-0472">Membrane</keyword>
<evidence type="ECO:0000259" key="2">
    <source>
        <dbReference type="Pfam" id="PF00892"/>
    </source>
</evidence>
<feature type="transmembrane region" description="Helical" evidence="1">
    <location>
        <begin position="224"/>
        <end position="245"/>
    </location>
</feature>
<feature type="transmembrane region" description="Helical" evidence="1">
    <location>
        <begin position="153"/>
        <end position="171"/>
    </location>
</feature>
<feature type="transmembrane region" description="Helical" evidence="1">
    <location>
        <begin position="16"/>
        <end position="42"/>
    </location>
</feature>
<keyword evidence="4" id="KW-1185">Reference proteome</keyword>
<name>A0A839IKY9_9GAMM</name>
<dbReference type="SUPFAM" id="SSF103481">
    <property type="entry name" value="Multidrug resistance efflux transporter EmrE"/>
    <property type="match status" value="2"/>
</dbReference>
<dbReference type="GO" id="GO:0016020">
    <property type="term" value="C:membrane"/>
    <property type="evidence" value="ECO:0007669"/>
    <property type="project" value="InterPro"/>
</dbReference>
<dbReference type="PANTHER" id="PTHR22911:SF137">
    <property type="entry name" value="SOLUTE CARRIER FAMILY 35 MEMBER G2-RELATED"/>
    <property type="match status" value="1"/>
</dbReference>
<feature type="transmembrane region" description="Helical" evidence="1">
    <location>
        <begin position="94"/>
        <end position="111"/>
    </location>
</feature>
<dbReference type="InterPro" id="IPR000620">
    <property type="entry name" value="EamA_dom"/>
</dbReference>